<dbReference type="PANTHER" id="PTHR43178:SF5">
    <property type="entry name" value="LIPOAMIDE ACYLTRANSFERASE COMPONENT OF BRANCHED-CHAIN ALPHA-KETO ACID DEHYDROGENASE COMPLEX, MITOCHONDRIAL"/>
    <property type="match status" value="1"/>
</dbReference>
<evidence type="ECO:0000256" key="2">
    <source>
        <dbReference type="ARBA" id="ARBA00007317"/>
    </source>
</evidence>
<feature type="compositionally biased region" description="Basic and acidic residues" evidence="8">
    <location>
        <begin position="88"/>
        <end position="103"/>
    </location>
</feature>
<keyword evidence="4 7" id="KW-0808">Transferase</keyword>
<name>A0A7L4UPW1_BALHA</name>
<dbReference type="InterPro" id="IPR050743">
    <property type="entry name" value="2-oxoacid_DH_E2_comp"/>
</dbReference>
<dbReference type="EMBL" id="QENZ01000004">
    <property type="protein sequence ID" value="PVX50846.1"/>
    <property type="molecule type" value="Genomic_DNA"/>
</dbReference>
<dbReference type="SUPFAM" id="SSF51230">
    <property type="entry name" value="Single hybrid motif"/>
    <property type="match status" value="1"/>
</dbReference>
<comment type="subunit">
    <text evidence="3">Forms a 24-polypeptide structural core with octahedral symmetry.</text>
</comment>
<dbReference type="FunFam" id="3.30.559.10:FF:000007">
    <property type="entry name" value="Dihydrolipoamide acetyltransferase component of pyruvate dehydrogenase complex"/>
    <property type="match status" value="1"/>
</dbReference>
<feature type="domain" description="Lipoyl-binding" evidence="9">
    <location>
        <begin position="3"/>
        <end position="78"/>
    </location>
</feature>
<comment type="cofactor">
    <cofactor evidence="1 7">
        <name>(R)-lipoate</name>
        <dbReference type="ChEBI" id="CHEBI:83088"/>
    </cofactor>
</comment>
<dbReference type="OrthoDB" id="9805770at2"/>
<comment type="similarity">
    <text evidence="2 7">Belongs to the 2-oxoacid dehydrogenase family.</text>
</comment>
<feature type="domain" description="Peripheral subunit-binding (PSBD)" evidence="10">
    <location>
        <begin position="133"/>
        <end position="173"/>
    </location>
</feature>
<feature type="region of interest" description="Disordered" evidence="8">
    <location>
        <begin position="88"/>
        <end position="133"/>
    </location>
</feature>
<evidence type="ECO:0000313" key="12">
    <source>
        <dbReference type="Proteomes" id="UP000251835"/>
    </source>
</evidence>
<protein>
    <recommendedName>
        <fullName evidence="7">Dihydrolipoamide acetyltransferase component of pyruvate dehydrogenase complex</fullName>
        <ecNumber evidence="7">2.3.1.-</ecNumber>
    </recommendedName>
</protein>
<dbReference type="AlphaFoldDB" id="A0A7L4UPW1"/>
<evidence type="ECO:0000259" key="9">
    <source>
        <dbReference type="PROSITE" id="PS50968"/>
    </source>
</evidence>
<dbReference type="PROSITE" id="PS50968">
    <property type="entry name" value="BIOTINYL_LIPOYL"/>
    <property type="match status" value="1"/>
</dbReference>
<dbReference type="Gene3D" id="4.10.320.10">
    <property type="entry name" value="E3-binding domain"/>
    <property type="match status" value="1"/>
</dbReference>
<feature type="region of interest" description="Disordered" evidence="8">
    <location>
        <begin position="175"/>
        <end position="211"/>
    </location>
</feature>
<organism evidence="11 12">
    <name type="scientific">Balneicella halophila</name>
    <dbReference type="NCBI Taxonomy" id="1537566"/>
    <lineage>
        <taxon>Bacteria</taxon>
        <taxon>Pseudomonadati</taxon>
        <taxon>Bacteroidota</taxon>
        <taxon>Bacteroidia</taxon>
        <taxon>Bacteroidales</taxon>
        <taxon>Balneicellaceae</taxon>
        <taxon>Balneicella</taxon>
    </lineage>
</organism>
<keyword evidence="5 7" id="KW-0450">Lipoyl</keyword>
<dbReference type="RefSeq" id="WP_116496399.1">
    <property type="nucleotide sequence ID" value="NZ_QENZ01000004.1"/>
</dbReference>
<dbReference type="PANTHER" id="PTHR43178">
    <property type="entry name" value="DIHYDROLIPOAMIDE ACETYLTRANSFERASE COMPONENT OF PYRUVATE DEHYDROGENASE COMPLEX"/>
    <property type="match status" value="1"/>
</dbReference>
<dbReference type="InterPro" id="IPR004167">
    <property type="entry name" value="PSBD"/>
</dbReference>
<accession>A0A7L4UPW1</accession>
<dbReference type="InterPro" id="IPR001078">
    <property type="entry name" value="2-oxoacid_DH_actylTfrase"/>
</dbReference>
<dbReference type="GO" id="GO:0031405">
    <property type="term" value="F:lipoic acid binding"/>
    <property type="evidence" value="ECO:0007669"/>
    <property type="project" value="TreeGrafter"/>
</dbReference>
<dbReference type="InterPro" id="IPR011053">
    <property type="entry name" value="Single_hybrid_motif"/>
</dbReference>
<evidence type="ECO:0000256" key="7">
    <source>
        <dbReference type="RuleBase" id="RU003423"/>
    </source>
</evidence>
<dbReference type="InterPro" id="IPR000089">
    <property type="entry name" value="Biotin_lipoyl"/>
</dbReference>
<reference evidence="11 12" key="1">
    <citation type="submission" date="2018-05" db="EMBL/GenBank/DDBJ databases">
        <title>Genomic Encyclopedia of Type Strains, Phase IV (KMG-IV): sequencing the most valuable type-strain genomes for metagenomic binning, comparative biology and taxonomic classification.</title>
        <authorList>
            <person name="Goeker M."/>
        </authorList>
    </citation>
    <scope>NUCLEOTIDE SEQUENCE [LARGE SCALE GENOMIC DNA]</scope>
    <source>
        <strain evidence="11 12">DSM 28579</strain>
    </source>
</reference>
<dbReference type="PROSITE" id="PS51826">
    <property type="entry name" value="PSBD"/>
    <property type="match status" value="1"/>
</dbReference>
<dbReference type="SUPFAM" id="SSF47005">
    <property type="entry name" value="Peripheral subunit-binding domain of 2-oxo acid dehydrogenase complex"/>
    <property type="match status" value="1"/>
</dbReference>
<dbReference type="CDD" id="cd06849">
    <property type="entry name" value="lipoyl_domain"/>
    <property type="match status" value="1"/>
</dbReference>
<feature type="compositionally biased region" description="Basic and acidic residues" evidence="8">
    <location>
        <begin position="175"/>
        <end position="201"/>
    </location>
</feature>
<evidence type="ECO:0000256" key="6">
    <source>
        <dbReference type="ARBA" id="ARBA00023315"/>
    </source>
</evidence>
<dbReference type="Gene3D" id="3.30.559.10">
    <property type="entry name" value="Chloramphenicol acetyltransferase-like domain"/>
    <property type="match status" value="1"/>
</dbReference>
<dbReference type="EC" id="2.3.1.-" evidence="7"/>
<proteinExistence type="inferred from homology"/>
<dbReference type="Proteomes" id="UP000251835">
    <property type="component" value="Unassembled WGS sequence"/>
</dbReference>
<evidence type="ECO:0000256" key="3">
    <source>
        <dbReference type="ARBA" id="ARBA00011484"/>
    </source>
</evidence>
<dbReference type="Pfam" id="PF00364">
    <property type="entry name" value="Biotin_lipoyl"/>
    <property type="match status" value="1"/>
</dbReference>
<evidence type="ECO:0000256" key="4">
    <source>
        <dbReference type="ARBA" id="ARBA00022679"/>
    </source>
</evidence>
<evidence type="ECO:0000259" key="10">
    <source>
        <dbReference type="PROSITE" id="PS51826"/>
    </source>
</evidence>
<dbReference type="Pfam" id="PF02817">
    <property type="entry name" value="E3_binding"/>
    <property type="match status" value="1"/>
</dbReference>
<evidence type="ECO:0000256" key="5">
    <source>
        <dbReference type="ARBA" id="ARBA00022823"/>
    </source>
</evidence>
<comment type="caution">
    <text evidence="11">The sequence shown here is derived from an EMBL/GenBank/DDBJ whole genome shotgun (WGS) entry which is preliminary data.</text>
</comment>
<dbReference type="GO" id="GO:0016407">
    <property type="term" value="F:acetyltransferase activity"/>
    <property type="evidence" value="ECO:0007669"/>
    <property type="project" value="TreeGrafter"/>
</dbReference>
<dbReference type="Pfam" id="PF00198">
    <property type="entry name" value="2-oxoacid_dh"/>
    <property type="match status" value="1"/>
</dbReference>
<feature type="compositionally biased region" description="Basic and acidic residues" evidence="8">
    <location>
        <begin position="124"/>
        <end position="133"/>
    </location>
</feature>
<dbReference type="InterPro" id="IPR023213">
    <property type="entry name" value="CAT-like_dom_sf"/>
</dbReference>
<evidence type="ECO:0000256" key="1">
    <source>
        <dbReference type="ARBA" id="ARBA00001938"/>
    </source>
</evidence>
<dbReference type="PROSITE" id="PS00189">
    <property type="entry name" value="LIPOYL"/>
    <property type="match status" value="1"/>
</dbReference>
<sequence>MSTFNIVAPKLGESVQEVTITKWFMKVGDMVQEDDLLMEVGSDKVDSEIPSPVEGKIIEIKHEEGDVVPVGDVIAVISLDGEGEVVESKKDAVDKTAEAKENGPADGEENEETAVANDDEQADDTPKSDDKRFYSPLVKNIAKKEGISADELASIEGNGANGRVQKADILKYLENRKSDRGATEQKEAPKEDAKKEVKPEPKASTSASGDDTIIEMNRMRKIIADKMSESKHTAPHVTSMVEADVTNVVKWRNAHKKAFQEREGRKLTYMPIIIEAVVKALRDFPRVNAHLNGYTITEKKDINMGIAVSTNSGDLMVPVIKNADHMNLVGITAELDRLAEGARTGDINVDDLQGGTFTISNFGSFRNVMGTPIINIPEVAILAVGTIEKKPAVIETPEGDLIVPRSKMFLSLSYDHRVIDGMLGGSFLRKVADYLEEFDTNRTL</sequence>
<dbReference type="GO" id="GO:0005737">
    <property type="term" value="C:cytoplasm"/>
    <property type="evidence" value="ECO:0007669"/>
    <property type="project" value="TreeGrafter"/>
</dbReference>
<dbReference type="InterPro" id="IPR036625">
    <property type="entry name" value="E3-bd_dom_sf"/>
</dbReference>
<evidence type="ECO:0000256" key="8">
    <source>
        <dbReference type="SAM" id="MobiDB-lite"/>
    </source>
</evidence>
<dbReference type="SUPFAM" id="SSF52777">
    <property type="entry name" value="CoA-dependent acyltransferases"/>
    <property type="match status" value="1"/>
</dbReference>
<keyword evidence="12" id="KW-1185">Reference proteome</keyword>
<evidence type="ECO:0000313" key="11">
    <source>
        <dbReference type="EMBL" id="PVX50846.1"/>
    </source>
</evidence>
<dbReference type="InterPro" id="IPR003016">
    <property type="entry name" value="2-oxoA_DH_lipoyl-BS"/>
</dbReference>
<keyword evidence="6 7" id="KW-0012">Acyltransferase</keyword>
<gene>
    <name evidence="11" type="ORF">C7377_1164</name>
</gene>
<dbReference type="Gene3D" id="2.40.50.100">
    <property type="match status" value="1"/>
</dbReference>
<feature type="compositionally biased region" description="Acidic residues" evidence="8">
    <location>
        <begin position="106"/>
        <end position="123"/>
    </location>
</feature>